<name>A0A438IDJ1_VITVI</name>
<evidence type="ECO:0000313" key="2">
    <source>
        <dbReference type="Proteomes" id="UP000288805"/>
    </source>
</evidence>
<dbReference type="PANTHER" id="PTHR48475:SF2">
    <property type="entry name" value="RIBONUCLEASE H"/>
    <property type="match status" value="1"/>
</dbReference>
<accession>A0A438IDJ1</accession>
<organism evidence="1 2">
    <name type="scientific">Vitis vinifera</name>
    <name type="common">Grape</name>
    <dbReference type="NCBI Taxonomy" id="29760"/>
    <lineage>
        <taxon>Eukaryota</taxon>
        <taxon>Viridiplantae</taxon>
        <taxon>Streptophyta</taxon>
        <taxon>Embryophyta</taxon>
        <taxon>Tracheophyta</taxon>
        <taxon>Spermatophyta</taxon>
        <taxon>Magnoliopsida</taxon>
        <taxon>eudicotyledons</taxon>
        <taxon>Gunneridae</taxon>
        <taxon>Pentapetalae</taxon>
        <taxon>rosids</taxon>
        <taxon>Vitales</taxon>
        <taxon>Vitaceae</taxon>
        <taxon>Viteae</taxon>
        <taxon>Vitis</taxon>
    </lineage>
</organism>
<gene>
    <name evidence="1" type="ORF">CK203_029930</name>
</gene>
<evidence type="ECO:0008006" key="3">
    <source>
        <dbReference type="Google" id="ProtNLM"/>
    </source>
</evidence>
<dbReference type="PANTHER" id="PTHR48475">
    <property type="entry name" value="RIBONUCLEASE H"/>
    <property type="match status" value="1"/>
</dbReference>
<protein>
    <recommendedName>
        <fullName evidence="3">RNase H type-1 domain-containing protein</fullName>
    </recommendedName>
</protein>
<evidence type="ECO:0000313" key="1">
    <source>
        <dbReference type="EMBL" id="RVW94813.1"/>
    </source>
</evidence>
<dbReference type="Proteomes" id="UP000288805">
    <property type="component" value="Unassembled WGS sequence"/>
</dbReference>
<sequence>MARYLSKVQATLDILRGWAIKRIPRIENVQVDTLARIAATLPIKEAVLLPVYLQVASSIATTPICNTNKTSVGWMHEIEMYLRTGELPEESKHAHKARVQAARFTLIGDNLYRRSFGGPYLR</sequence>
<proteinExistence type="predicted"/>
<dbReference type="AlphaFoldDB" id="A0A438IDJ1"/>
<comment type="caution">
    <text evidence="1">The sequence shown here is derived from an EMBL/GenBank/DDBJ whole genome shotgun (WGS) entry which is preliminary data.</text>
</comment>
<dbReference type="EMBL" id="QGNW01000119">
    <property type="protein sequence ID" value="RVW94813.1"/>
    <property type="molecule type" value="Genomic_DNA"/>
</dbReference>
<reference evidence="1 2" key="1">
    <citation type="journal article" date="2018" name="PLoS Genet.">
        <title>Population sequencing reveals clonal diversity and ancestral inbreeding in the grapevine cultivar Chardonnay.</title>
        <authorList>
            <person name="Roach M.J."/>
            <person name="Johnson D.L."/>
            <person name="Bohlmann J."/>
            <person name="van Vuuren H.J."/>
            <person name="Jones S.J."/>
            <person name="Pretorius I.S."/>
            <person name="Schmidt S.A."/>
            <person name="Borneman A.R."/>
        </authorList>
    </citation>
    <scope>NUCLEOTIDE SEQUENCE [LARGE SCALE GENOMIC DNA]</scope>
    <source>
        <strain evidence="2">cv. Chardonnay</strain>
        <tissue evidence="1">Leaf</tissue>
    </source>
</reference>